<dbReference type="InterPro" id="IPR023614">
    <property type="entry name" value="Porin_dom_sf"/>
</dbReference>
<accession>A0A0P1I1K4</accession>
<dbReference type="GeneID" id="83879500"/>
<feature type="signal peptide" evidence="1">
    <location>
        <begin position="1"/>
        <end position="23"/>
    </location>
</feature>
<keyword evidence="3" id="KW-1185">Reference proteome</keyword>
<evidence type="ECO:0000313" key="2">
    <source>
        <dbReference type="EMBL" id="CUJ84818.1"/>
    </source>
</evidence>
<keyword evidence="1" id="KW-0732">Signal</keyword>
<reference evidence="3" key="1">
    <citation type="submission" date="2015-09" db="EMBL/GenBank/DDBJ databases">
        <authorList>
            <person name="Rodrigo-Torres Lidia"/>
            <person name="Arahal R.David."/>
        </authorList>
    </citation>
    <scope>NUCLEOTIDE SEQUENCE [LARGE SCALE GENOMIC DNA]</scope>
    <source>
        <strain evidence="3">CECT 7735</strain>
    </source>
</reference>
<evidence type="ECO:0000256" key="1">
    <source>
        <dbReference type="SAM" id="SignalP"/>
    </source>
</evidence>
<sequence>MNGIFKGPIAGLLVAMVASSAAAQNSEKRYPDQEAATFEAYGLLNGGVVGFDDGVDTYSKAVDNGHAPSRLGFWVRQPFYGSNLAFNFETAIGLRPSSGVNQVASLDNFAWGRRKIRKIEFILKTDKAGTFYLGQGSVSTDGAAMNDLSGTSLAQGSGIGDMAGAYLFRNSAGSLTARAIGTTMPNFDGGRRLRVRYDTPEVAGFSLSASYGEEVLAYNADFTTQNAALRYGKKVGAFKMKGALGYAKVELAAGAERHDTIGSFSVLHDSGWNLSLSAGDREESGDYTYGKVGYRANWLSIGESAVSVDYYAGNDMSIATSSQSEAWGLAFVQNVKKHNVQLYAAYRRYSLSEPGTTYQDASSYMLGAAWRF</sequence>
<dbReference type="RefSeq" id="WP_058309660.1">
    <property type="nucleotide sequence ID" value="NZ_CYTW01000001.1"/>
</dbReference>
<dbReference type="Gene3D" id="2.40.160.10">
    <property type="entry name" value="Porin"/>
    <property type="match status" value="1"/>
</dbReference>
<evidence type="ECO:0008006" key="4">
    <source>
        <dbReference type="Google" id="ProtNLM"/>
    </source>
</evidence>
<dbReference type="Proteomes" id="UP000051870">
    <property type="component" value="Unassembled WGS sequence"/>
</dbReference>
<organism evidence="2 3">
    <name type="scientific">Shimia thalassica</name>
    <dbReference type="NCBI Taxonomy" id="1715693"/>
    <lineage>
        <taxon>Bacteria</taxon>
        <taxon>Pseudomonadati</taxon>
        <taxon>Pseudomonadota</taxon>
        <taxon>Alphaproteobacteria</taxon>
        <taxon>Rhodobacterales</taxon>
        <taxon>Roseobacteraceae</taxon>
    </lineage>
</organism>
<dbReference type="EMBL" id="CYTW01000001">
    <property type="protein sequence ID" value="CUJ84818.1"/>
    <property type="molecule type" value="Genomic_DNA"/>
</dbReference>
<gene>
    <name evidence="2" type="ORF">PH7735_00414</name>
</gene>
<dbReference type="AlphaFoldDB" id="A0A0P1I1K4"/>
<evidence type="ECO:0000313" key="3">
    <source>
        <dbReference type="Proteomes" id="UP000051870"/>
    </source>
</evidence>
<proteinExistence type="predicted"/>
<name>A0A0P1I1K4_9RHOB</name>
<feature type="chain" id="PRO_5006064789" description="Porin domain-containing protein" evidence="1">
    <location>
        <begin position="24"/>
        <end position="372"/>
    </location>
</feature>
<dbReference type="STRING" id="1715693.PH7735_00414"/>
<dbReference type="SUPFAM" id="SSF56935">
    <property type="entry name" value="Porins"/>
    <property type="match status" value="1"/>
</dbReference>
<protein>
    <recommendedName>
        <fullName evidence="4">Porin domain-containing protein</fullName>
    </recommendedName>
</protein>